<sequence>MTIDRLHIELVGGPGGNGVVTFYALDGPAAQPAVKAFADRWHNILPNDVILNVPNVGDTIDEETGDLVDVWTGGTVGGFTGADAGSWAAGVGMRINWRTAGIVRSRRVQGRTFLVPIGAGCFENNGLPKALYVDGIGDWASELVSATPGNLVVWSRPVGDSFGSAHPIVSLSVPVESTMLRTRRT</sequence>
<proteinExistence type="predicted"/>
<accession>A0A0H5Q053</accession>
<dbReference type="AlphaFoldDB" id="A0A0H5Q053"/>
<reference evidence="1" key="1">
    <citation type="submission" date="2015-06" db="EMBL/GenBank/DDBJ databases">
        <authorList>
            <person name="Joergensen T."/>
        </authorList>
    </citation>
    <scope>NUCLEOTIDE SEQUENCE</scope>
    <source>
        <strain evidence="1">RGRH0599</strain>
    </source>
</reference>
<reference evidence="1" key="2">
    <citation type="submission" date="2015-07" db="EMBL/GenBank/DDBJ databases">
        <title>Plasmids, circular viruses and viroids from rat gut.</title>
        <authorList>
            <person name="Jorgensen T.J."/>
            <person name="Hansen M.A."/>
            <person name="Xu Z."/>
            <person name="Tabak M.A."/>
            <person name="Sorensen S.J."/>
            <person name="Hansen L.H."/>
        </authorList>
    </citation>
    <scope>NUCLEOTIDE SEQUENCE</scope>
    <source>
        <strain evidence="1">RGRH0599</strain>
    </source>
</reference>
<organism evidence="1">
    <name type="scientific">uncultured prokaryote</name>
    <dbReference type="NCBI Taxonomy" id="198431"/>
    <lineage>
        <taxon>unclassified sequences</taxon>
        <taxon>environmental samples</taxon>
    </lineage>
</organism>
<protein>
    <submittedName>
        <fullName evidence="1">Uncharacterized protein</fullName>
    </submittedName>
</protein>
<name>A0A0H5Q053_9ZZZZ</name>
<evidence type="ECO:0000313" key="1">
    <source>
        <dbReference type="EMBL" id="CRY95346.1"/>
    </source>
</evidence>
<dbReference type="EMBL" id="LN853230">
    <property type="protein sequence ID" value="CRY95346.1"/>
    <property type="molecule type" value="Genomic_DNA"/>
</dbReference>